<dbReference type="Proteomes" id="UP000188354">
    <property type="component" value="Chromosome LG04"/>
</dbReference>
<reference evidence="1 2" key="1">
    <citation type="journal article" date="2017" name="Plant Biotechnol. J.">
        <title>A comprehensive draft genome sequence for lupin (Lupinus angustifolius), an emerging health food: insights into plant-microbe interactions and legume evolution.</title>
        <authorList>
            <person name="Hane J.K."/>
            <person name="Ming Y."/>
            <person name="Kamphuis L.G."/>
            <person name="Nelson M.N."/>
            <person name="Garg G."/>
            <person name="Atkins C.A."/>
            <person name="Bayer P.E."/>
            <person name="Bravo A."/>
            <person name="Bringans S."/>
            <person name="Cannon S."/>
            <person name="Edwards D."/>
            <person name="Foley R."/>
            <person name="Gao L.L."/>
            <person name="Harrison M.J."/>
            <person name="Huang W."/>
            <person name="Hurgobin B."/>
            <person name="Li S."/>
            <person name="Liu C.W."/>
            <person name="McGrath A."/>
            <person name="Morahan G."/>
            <person name="Murray J."/>
            <person name="Weller J."/>
            <person name="Jian J."/>
            <person name="Singh K.B."/>
        </authorList>
    </citation>
    <scope>NUCLEOTIDE SEQUENCE [LARGE SCALE GENOMIC DNA]</scope>
    <source>
        <strain evidence="2">cv. Tanjil</strain>
        <tissue evidence="1">Whole plant</tissue>
    </source>
</reference>
<dbReference type="AlphaFoldDB" id="A0A1J7HKA6"/>
<dbReference type="EMBL" id="CM007364">
    <property type="protein sequence ID" value="OIW13254.1"/>
    <property type="molecule type" value="Genomic_DNA"/>
</dbReference>
<name>A0A1J7HKA6_LUPAN</name>
<organism evidence="1 2">
    <name type="scientific">Lupinus angustifolius</name>
    <name type="common">Narrow-leaved blue lupine</name>
    <dbReference type="NCBI Taxonomy" id="3871"/>
    <lineage>
        <taxon>Eukaryota</taxon>
        <taxon>Viridiplantae</taxon>
        <taxon>Streptophyta</taxon>
        <taxon>Embryophyta</taxon>
        <taxon>Tracheophyta</taxon>
        <taxon>Spermatophyta</taxon>
        <taxon>Magnoliopsida</taxon>
        <taxon>eudicotyledons</taxon>
        <taxon>Gunneridae</taxon>
        <taxon>Pentapetalae</taxon>
        <taxon>rosids</taxon>
        <taxon>fabids</taxon>
        <taxon>Fabales</taxon>
        <taxon>Fabaceae</taxon>
        <taxon>Papilionoideae</taxon>
        <taxon>50 kb inversion clade</taxon>
        <taxon>genistoids sensu lato</taxon>
        <taxon>core genistoids</taxon>
        <taxon>Genisteae</taxon>
        <taxon>Lupinus</taxon>
    </lineage>
</organism>
<evidence type="ECO:0000313" key="1">
    <source>
        <dbReference type="EMBL" id="OIW13254.1"/>
    </source>
</evidence>
<accession>A0A1J7HKA6</accession>
<proteinExistence type="predicted"/>
<sequence>MFRNNTKNPTIGVLNAKMVTKLVYAIMGVVEKFITHTVLMRMNLYLKKEKDLGLWMTLLHHFFTLKELQRIKHKLAMTCGTKDQTLIHANDATNVAKIHMEKAMSHEKKTSSNNMVCSVTMESYQPSRGNMNMAESRLPSFSSFA</sequence>
<protein>
    <submittedName>
        <fullName evidence="1">Uncharacterized protein</fullName>
    </submittedName>
</protein>
<evidence type="ECO:0000313" key="2">
    <source>
        <dbReference type="Proteomes" id="UP000188354"/>
    </source>
</evidence>
<keyword evidence="2" id="KW-1185">Reference proteome</keyword>
<gene>
    <name evidence="1" type="ORF">TanjilG_14187</name>
</gene>
<dbReference type="Gramene" id="OIW13254">
    <property type="protein sequence ID" value="OIW13254"/>
    <property type="gene ID" value="TanjilG_14187"/>
</dbReference>